<dbReference type="InterPro" id="IPR013746">
    <property type="entry name" value="HMG_CoA_synt_C_dom"/>
</dbReference>
<dbReference type="InterPro" id="IPR016039">
    <property type="entry name" value="Thiolase-like"/>
</dbReference>
<evidence type="ECO:0000256" key="1">
    <source>
        <dbReference type="ARBA" id="ARBA00007061"/>
    </source>
</evidence>
<dbReference type="InterPro" id="IPR010122">
    <property type="entry name" value="HMG_CoA_synthase_euk"/>
</dbReference>
<dbReference type="PANTHER" id="PTHR43323:SF2">
    <property type="entry name" value="HYDROXYMETHYLGLUTARYL-COA SYNTHASE"/>
    <property type="match status" value="1"/>
</dbReference>
<proteinExistence type="inferred from homology"/>
<feature type="binding site" evidence="4">
    <location>
        <position position="189"/>
    </location>
    <ligand>
        <name>CoA</name>
        <dbReference type="ChEBI" id="CHEBI:57287"/>
    </ligand>
</feature>
<dbReference type="SUPFAM" id="SSF53901">
    <property type="entry name" value="Thiolase-like"/>
    <property type="match status" value="2"/>
</dbReference>
<evidence type="ECO:0000259" key="7">
    <source>
        <dbReference type="Pfam" id="PF08540"/>
    </source>
</evidence>
<dbReference type="PANTHER" id="PTHR43323">
    <property type="entry name" value="3-HYDROXY-3-METHYLGLUTARYL COENZYME A SYNTHASE"/>
    <property type="match status" value="1"/>
</dbReference>
<dbReference type="Gene3D" id="3.40.47.10">
    <property type="match status" value="1"/>
</dbReference>
<dbReference type="AlphaFoldDB" id="A0A8H7ZNX2"/>
<dbReference type="OrthoDB" id="1269963at2759"/>
<feature type="active site" description="Acyl-thioester intermediate" evidence="3">
    <location>
        <position position="53"/>
    </location>
</feature>
<gene>
    <name evidence="8" type="ORF">BJ554DRAFT_3616</name>
</gene>
<comment type="caution">
    <text evidence="8">The sequence shown here is derived from an EMBL/GenBank/DDBJ whole genome shotgun (WGS) entry which is preliminary data.</text>
</comment>
<dbReference type="EC" id="2.3.3.10" evidence="5"/>
<feature type="domain" description="Hydroxymethylglutaryl-coenzyme A synthase C-terminal" evidence="7">
    <location>
        <begin position="112"/>
        <end position="321"/>
    </location>
</feature>
<name>A0A8H7ZNX2_9FUNG</name>
<feature type="non-terminal residue" evidence="8">
    <location>
        <position position="321"/>
    </location>
</feature>
<reference evidence="8 9" key="1">
    <citation type="journal article" name="Sci. Rep.">
        <title>Genome-scale phylogenetic analyses confirm Olpidium as the closest living zoosporic fungus to the non-flagellated, terrestrial fungi.</title>
        <authorList>
            <person name="Chang Y."/>
            <person name="Rochon D."/>
            <person name="Sekimoto S."/>
            <person name="Wang Y."/>
            <person name="Chovatia M."/>
            <person name="Sandor L."/>
            <person name="Salamov A."/>
            <person name="Grigoriev I.V."/>
            <person name="Stajich J.E."/>
            <person name="Spatafora J.W."/>
        </authorList>
    </citation>
    <scope>NUCLEOTIDE SEQUENCE [LARGE SCALE GENOMIC DNA]</scope>
    <source>
        <strain evidence="8">S191</strain>
    </source>
</reference>
<sequence length="321" mass="35197">MEKYDVSYADIGRLEVGTETIIDKSKSVKSVLMQLFVDSGNSAVEGVDTTNACYGGTSALFNAVNWVESSSWDGRLALVVAGDIAVYASGSARPTGGAGCVAMLVGPDAPLAVERGLRGTHMDHVYDFYKPDLSSEFPEVDGKLSVECYLKSVDICYHRYLKKLENAEGVKRASLEQLDYFVFHAPFSKQVIKAYARLAYNDYLRSPDDEKYSAFRPFFSMSKEDSYNDRSLMATCLAQTKQMMTRRVEPGLLAAKQLGNMYCASKLPVLLAGGGFFFCVKKDGGIASLISEIEPDDLLNKRIAVFSYGSGLASSIFSFRV</sequence>
<dbReference type="GO" id="GO:0004421">
    <property type="term" value="F:hydroxymethylglutaryl-CoA synthase activity"/>
    <property type="evidence" value="ECO:0007669"/>
    <property type="project" value="UniProtKB-EC"/>
</dbReference>
<evidence type="ECO:0000313" key="8">
    <source>
        <dbReference type="EMBL" id="KAG5456601.1"/>
    </source>
</evidence>
<organism evidence="8 9">
    <name type="scientific">Olpidium bornovanus</name>
    <dbReference type="NCBI Taxonomy" id="278681"/>
    <lineage>
        <taxon>Eukaryota</taxon>
        <taxon>Fungi</taxon>
        <taxon>Fungi incertae sedis</taxon>
        <taxon>Olpidiomycota</taxon>
        <taxon>Olpidiomycotina</taxon>
        <taxon>Olpidiomycetes</taxon>
        <taxon>Olpidiales</taxon>
        <taxon>Olpidiaceae</taxon>
        <taxon>Olpidium</taxon>
    </lineage>
</organism>
<evidence type="ECO:0000313" key="9">
    <source>
        <dbReference type="Proteomes" id="UP000673691"/>
    </source>
</evidence>
<evidence type="ECO:0000256" key="4">
    <source>
        <dbReference type="PIRSR" id="PIRSR610122-2"/>
    </source>
</evidence>
<feature type="binding site" evidence="4">
    <location>
        <position position="145"/>
    </location>
    <ligand>
        <name>CoA</name>
        <dbReference type="ChEBI" id="CHEBI:57287"/>
    </ligand>
</feature>
<keyword evidence="2 5" id="KW-0808">Transferase</keyword>
<dbReference type="Pfam" id="PF08540">
    <property type="entry name" value="HMG_CoA_synt_C"/>
    <property type="match status" value="1"/>
</dbReference>
<dbReference type="CDD" id="cd00827">
    <property type="entry name" value="init_cond_enzymes"/>
    <property type="match status" value="1"/>
</dbReference>
<dbReference type="InterPro" id="IPR013528">
    <property type="entry name" value="HMG_CoA_synth_N"/>
</dbReference>
<protein>
    <recommendedName>
        <fullName evidence="5">Hydroxymethylglutaryl-CoA synthase</fullName>
        <shortName evidence="5">HMG-CoA synthase</shortName>
        <ecNumber evidence="5">2.3.3.10</ecNumber>
    </recommendedName>
    <alternativeName>
        <fullName evidence="5">3-hydroxy-3-methylglutaryl coenzyme A synthase</fullName>
    </alternativeName>
</protein>
<feature type="domain" description="Hydroxymethylglutaryl-coenzyme A synthase N-terminal" evidence="6">
    <location>
        <begin position="1"/>
        <end position="110"/>
    </location>
</feature>
<comment type="similarity">
    <text evidence="1 5">Belongs to the thiolase-like superfamily. HMG-CoA synthase family.</text>
</comment>
<evidence type="ECO:0000259" key="6">
    <source>
        <dbReference type="Pfam" id="PF01154"/>
    </source>
</evidence>
<evidence type="ECO:0000256" key="5">
    <source>
        <dbReference type="RuleBase" id="RU364071"/>
    </source>
</evidence>
<comment type="catalytic activity">
    <reaction evidence="5">
        <text>acetoacetyl-CoA + acetyl-CoA + H2O = (3S)-3-hydroxy-3-methylglutaryl-CoA + CoA + H(+)</text>
        <dbReference type="Rhea" id="RHEA:10188"/>
        <dbReference type="ChEBI" id="CHEBI:15377"/>
        <dbReference type="ChEBI" id="CHEBI:15378"/>
        <dbReference type="ChEBI" id="CHEBI:43074"/>
        <dbReference type="ChEBI" id="CHEBI:57286"/>
        <dbReference type="ChEBI" id="CHEBI:57287"/>
        <dbReference type="ChEBI" id="CHEBI:57288"/>
        <dbReference type="EC" id="2.3.3.10"/>
    </reaction>
</comment>
<comment type="function">
    <text evidence="5">Catalyzes the condensation of acetyl-CoA with acetoacetyl-CoA to form HMG-CoA.</text>
</comment>
<dbReference type="NCBIfam" id="TIGR01833">
    <property type="entry name" value="HMG-CoA-S_euk"/>
    <property type="match status" value="1"/>
</dbReference>
<evidence type="ECO:0000256" key="2">
    <source>
        <dbReference type="ARBA" id="ARBA00022679"/>
    </source>
</evidence>
<dbReference type="GO" id="GO:0010142">
    <property type="term" value="P:farnesyl diphosphate biosynthetic process, mevalonate pathway"/>
    <property type="evidence" value="ECO:0007669"/>
    <property type="project" value="InterPro"/>
</dbReference>
<evidence type="ECO:0000256" key="3">
    <source>
        <dbReference type="PIRSR" id="PIRSR610122-1"/>
    </source>
</evidence>
<accession>A0A8H7ZNX2</accession>
<feature type="active site" description="Proton donor/acceptor" evidence="3">
    <location>
        <position position="184"/>
    </location>
</feature>
<dbReference type="GO" id="GO:0006696">
    <property type="term" value="P:ergosterol biosynthetic process"/>
    <property type="evidence" value="ECO:0007669"/>
    <property type="project" value="TreeGrafter"/>
</dbReference>
<feature type="binding site" evidence="4">
    <location>
        <position position="193"/>
    </location>
    <ligand>
        <name>CoA</name>
        <dbReference type="ChEBI" id="CHEBI:57287"/>
    </ligand>
</feature>
<feature type="active site" description="Proton donor/acceptor" evidence="3">
    <location>
        <position position="19"/>
    </location>
</feature>
<dbReference type="Proteomes" id="UP000673691">
    <property type="component" value="Unassembled WGS sequence"/>
</dbReference>
<dbReference type="Pfam" id="PF01154">
    <property type="entry name" value="HMG_CoA_synt_N"/>
    <property type="match status" value="1"/>
</dbReference>
<keyword evidence="9" id="KW-1185">Reference proteome</keyword>
<dbReference type="GO" id="GO:0006084">
    <property type="term" value="P:acetyl-CoA metabolic process"/>
    <property type="evidence" value="ECO:0007669"/>
    <property type="project" value="InterPro"/>
</dbReference>
<dbReference type="EMBL" id="JAEFCI010011474">
    <property type="protein sequence ID" value="KAG5456601.1"/>
    <property type="molecule type" value="Genomic_DNA"/>
</dbReference>